<dbReference type="Proteomes" id="UP000027821">
    <property type="component" value="Unassembled WGS sequence"/>
</dbReference>
<evidence type="ECO:0000313" key="1">
    <source>
        <dbReference type="EMBL" id="KEO72263.1"/>
    </source>
</evidence>
<evidence type="ECO:0000313" key="2">
    <source>
        <dbReference type="Proteomes" id="UP000027821"/>
    </source>
</evidence>
<gene>
    <name evidence="1" type="ORF">EL17_18870</name>
</gene>
<evidence type="ECO:0008006" key="3">
    <source>
        <dbReference type="Google" id="ProtNLM"/>
    </source>
</evidence>
<sequence length="292" mass="33538">MNMENLKALKQIDLTQNSVEEINKLLNQIGPLPIMRTEYHNGKIFDRAVRIKDDEADFNTRCRLSYAPAEYNVNYLRASTPENTMFYGSVLKDNYTIDDHGYTRITACCETSELLRDNSIANGERLMIIGTWEVQDFITLATIFDPTKEYDIDYLQEIKSRYLTLLKQNPELETKGIEYLKFLAEEFSKDVKNGENYEYHISALFSALISNTGVDGVLYPSVRASGIGLCVAIHPRVLNKLKLVSVRKCLLKKENGQVKITYLKACDVEDDSKPFKLLDIEEYKQLKNESKN</sequence>
<dbReference type="AlphaFoldDB" id="A0A074KXB3"/>
<keyword evidence="2" id="KW-1185">Reference proteome</keyword>
<name>A0A074KXB3_9BACT</name>
<comment type="caution">
    <text evidence="1">The sequence shown here is derived from an EMBL/GenBank/DDBJ whole genome shotgun (WGS) entry which is preliminary data.</text>
</comment>
<accession>A0A074KXB3</accession>
<reference evidence="1 2" key="1">
    <citation type="submission" date="2014-04" db="EMBL/GenBank/DDBJ databases">
        <title>Characterization and application of a salt tolerant electro-active bacterium.</title>
        <authorList>
            <person name="Yang L."/>
            <person name="Wei S."/>
            <person name="Tay Q.X.M."/>
        </authorList>
    </citation>
    <scope>NUCLEOTIDE SEQUENCE [LARGE SCALE GENOMIC DNA]</scope>
    <source>
        <strain evidence="1 2">LY1</strain>
    </source>
</reference>
<dbReference type="OrthoDB" id="761393at2"/>
<dbReference type="eggNOG" id="ENOG5032WV9">
    <property type="taxonomic scope" value="Bacteria"/>
</dbReference>
<dbReference type="EMBL" id="JMIH01000026">
    <property type="protein sequence ID" value="KEO72263.1"/>
    <property type="molecule type" value="Genomic_DNA"/>
</dbReference>
<protein>
    <recommendedName>
        <fullName evidence="3">RES domain-containing protein</fullName>
    </recommendedName>
</protein>
<organism evidence="1 2">
    <name type="scientific">Anditalea andensis</name>
    <dbReference type="NCBI Taxonomy" id="1048983"/>
    <lineage>
        <taxon>Bacteria</taxon>
        <taxon>Pseudomonadati</taxon>
        <taxon>Bacteroidota</taxon>
        <taxon>Cytophagia</taxon>
        <taxon>Cytophagales</taxon>
        <taxon>Cytophagaceae</taxon>
        <taxon>Anditalea</taxon>
    </lineage>
</organism>
<proteinExistence type="predicted"/>